<dbReference type="GO" id="GO:0006488">
    <property type="term" value="P:dolichol-linked oligosaccharide biosynthetic process"/>
    <property type="evidence" value="ECO:0007669"/>
    <property type="project" value="InterPro"/>
</dbReference>
<evidence type="ECO:0000256" key="10">
    <source>
        <dbReference type="RuleBase" id="RU365067"/>
    </source>
</evidence>
<feature type="transmembrane region" description="Helical" evidence="10">
    <location>
        <begin position="657"/>
        <end position="677"/>
    </location>
</feature>
<evidence type="ECO:0000256" key="3">
    <source>
        <dbReference type="ARBA" id="ARBA00010288"/>
    </source>
</evidence>
<dbReference type="PANTHER" id="PTHR13117:SF5">
    <property type="entry name" value="PROTEIN RFT1 HOMOLOG"/>
    <property type="match status" value="1"/>
</dbReference>
<dbReference type="Pfam" id="PF04506">
    <property type="entry name" value="Rft-1"/>
    <property type="match status" value="1"/>
</dbReference>
<proteinExistence type="inferred from homology"/>
<keyword evidence="6 10" id="KW-1133">Transmembrane helix</keyword>
<evidence type="ECO:0000256" key="5">
    <source>
        <dbReference type="ARBA" id="ARBA00022824"/>
    </source>
</evidence>
<comment type="pathway">
    <text evidence="2">Protein modification; protein glycosylation.</text>
</comment>
<comment type="caution">
    <text evidence="10">Lacks conserved residue(s) required for the propagation of feature annotation.</text>
</comment>
<reference evidence="13" key="1">
    <citation type="journal article" date="2018" name="Nat. Microbiol.">
        <title>Leveraging single-cell genomics to expand the fungal tree of life.</title>
        <authorList>
            <person name="Ahrendt S.R."/>
            <person name="Quandt C.A."/>
            <person name="Ciobanu D."/>
            <person name="Clum A."/>
            <person name="Salamov A."/>
            <person name="Andreopoulos B."/>
            <person name="Cheng J.F."/>
            <person name="Woyke T."/>
            <person name="Pelin A."/>
            <person name="Henrissat B."/>
            <person name="Reynolds N.K."/>
            <person name="Benny G.L."/>
            <person name="Smith M.E."/>
            <person name="James T.Y."/>
            <person name="Grigoriev I.V."/>
        </authorList>
    </citation>
    <scope>NUCLEOTIDE SEQUENCE [LARGE SCALE GENOMIC DNA]</scope>
    <source>
        <strain evidence="13">ATCC 52028</strain>
    </source>
</reference>
<keyword evidence="13" id="KW-1185">Reference proteome</keyword>
<accession>A0A4P9XFA0</accession>
<evidence type="ECO:0000256" key="6">
    <source>
        <dbReference type="ARBA" id="ARBA00022989"/>
    </source>
</evidence>
<feature type="transmembrane region" description="Helical" evidence="10">
    <location>
        <begin position="507"/>
        <end position="529"/>
    </location>
</feature>
<evidence type="ECO:0000256" key="4">
    <source>
        <dbReference type="ARBA" id="ARBA00022692"/>
    </source>
</evidence>
<dbReference type="GO" id="GO:0005789">
    <property type="term" value="C:endoplasmic reticulum membrane"/>
    <property type="evidence" value="ECO:0007669"/>
    <property type="project" value="UniProtKB-SubCell"/>
</dbReference>
<dbReference type="GO" id="GO:0034203">
    <property type="term" value="P:glycolipid translocation"/>
    <property type="evidence" value="ECO:0007669"/>
    <property type="project" value="TreeGrafter"/>
</dbReference>
<feature type="region of interest" description="Disordered" evidence="11">
    <location>
        <begin position="20"/>
        <end position="45"/>
    </location>
</feature>
<dbReference type="OrthoDB" id="9979195at2759"/>
<keyword evidence="4 10" id="KW-0812">Transmembrane</keyword>
<evidence type="ECO:0000256" key="8">
    <source>
        <dbReference type="ARBA" id="ARBA00044793"/>
    </source>
</evidence>
<feature type="transmembrane region" description="Helical" evidence="10">
    <location>
        <begin position="196"/>
        <end position="214"/>
    </location>
</feature>
<dbReference type="Proteomes" id="UP000274922">
    <property type="component" value="Unassembled WGS sequence"/>
</dbReference>
<name>A0A4P9XFA0_9FUNG</name>
<evidence type="ECO:0000256" key="9">
    <source>
        <dbReference type="ARBA" id="ARBA00045912"/>
    </source>
</evidence>
<comment type="function">
    <text evidence="9 10">Intramembrane glycolipid transporter that operates in the biosynthetic pathway of dolichol-linked oligosaccharides, the glycan precursors employed in protein asparagine (N)-glycosylation. The sequential addition of sugars to dolichol pyrophosphate produces dolichol-linked oligosaccharides containing fourteen sugars, including two GlcNAcs, nine mannoses and three glucoses. Once assembled, the oligosaccharide is transferred from the lipid to nascent proteins by oligosaccharyltransferases. The assembly of dolichol-linked oligosaccharides begins on the cytosolic side of the endoplasmic reticulum membrane and finishes in its lumen. RFT1 could mediate the translocation of the cytosolically oriented intermediate DolPP-GlcNAc2Man5, produced by ALG11, into the ER lumen where dolichol-linked oligosaccharides assembly continues. However, the intramembrane lipid transporter activity could not be confirmed in vitro.</text>
</comment>
<evidence type="ECO:0000256" key="7">
    <source>
        <dbReference type="ARBA" id="ARBA00023136"/>
    </source>
</evidence>
<comment type="subcellular location">
    <subcellularLocation>
        <location evidence="1 10">Endoplasmic reticulum membrane</location>
        <topology evidence="1 10">Multi-pass membrane protein</topology>
    </subcellularLocation>
</comment>
<evidence type="ECO:0000313" key="12">
    <source>
        <dbReference type="EMBL" id="RKP04256.1"/>
    </source>
</evidence>
<comment type="similarity">
    <text evidence="3 10">Belongs to the RFT1 family.</text>
</comment>
<sequence>MADSFAREPTAATAAAAAAAAPGLRWRRPPHTSSQRDAGPGLAAGPLPAAHAATVQGAGHLVLFQILARGVTFTLNLALYRLADAATLGRVARLELLATTTLFLARENIRLALLRGPSSPGSGSSASASASTARRAKDERGRLQALANAGWIPMCVGVVLLLLHALGSLAADQTLRTAPTDGAFARSAWQHLPRGLYAAAILIELAAEPAYVLFQDQCLFRERTRIEGAAFVVHGVATIGGLLLVQYGLPDLGKPVPSSPSSIPERAVVEHTEKLIVFGIAQCVAALVLLIRFRQGLRRHPVLSTVSPWPRRLDRATPFSQETASAASSRVSSVVAGIARWLAPWIDPAQLMLAAAFTTQSVIKQLLTEGDAYVLSLLGSAADQGVYRLVVNLGSLVVRVLFAPLEETARVLFAKAFTSHGGASTRAESTPLVSGTNASPMTADAMDAMDTVIMANPADRAEAAFQEAAVDWLFCLMQWQLILGLILIGFAPPFAPLAVLLLAGQHWVAATAAPAALALYALSIPLMGLNGPSEGFLQATASRAALAQQTLWFAVCTAVFMAAATAAHVTPLRGVRGLIAANMLHMGLRIAFNLRYIRGFLGPARWRRARLVPRSFPALLAVAGVSRAVLEYGRPPVPAGGGVGVGRALLSMWRPTLLHLGTGGVLGLVFLAVVAILEHRHLVATTLRIWRGRSAAST</sequence>
<evidence type="ECO:0000256" key="11">
    <source>
        <dbReference type="SAM" id="MobiDB-lite"/>
    </source>
</evidence>
<feature type="transmembrane region" description="Helical" evidence="10">
    <location>
        <begin position="275"/>
        <end position="293"/>
    </location>
</feature>
<feature type="transmembrane region" description="Helical" evidence="10">
    <location>
        <begin position="550"/>
        <end position="569"/>
    </location>
</feature>
<feature type="transmembrane region" description="Helical" evidence="10">
    <location>
        <begin position="226"/>
        <end position="249"/>
    </location>
</feature>
<keyword evidence="7 10" id="KW-0472">Membrane</keyword>
<evidence type="ECO:0000313" key="13">
    <source>
        <dbReference type="Proteomes" id="UP000274922"/>
    </source>
</evidence>
<evidence type="ECO:0000256" key="1">
    <source>
        <dbReference type="ARBA" id="ARBA00004477"/>
    </source>
</evidence>
<organism evidence="12 13">
    <name type="scientific">Caulochytrium protostelioides</name>
    <dbReference type="NCBI Taxonomy" id="1555241"/>
    <lineage>
        <taxon>Eukaryota</taxon>
        <taxon>Fungi</taxon>
        <taxon>Fungi incertae sedis</taxon>
        <taxon>Chytridiomycota</taxon>
        <taxon>Chytridiomycota incertae sedis</taxon>
        <taxon>Chytridiomycetes</taxon>
        <taxon>Caulochytriales</taxon>
        <taxon>Caulochytriaceae</taxon>
        <taxon>Caulochytrium</taxon>
    </lineage>
</organism>
<dbReference type="InterPro" id="IPR007594">
    <property type="entry name" value="RFT1"/>
</dbReference>
<protein>
    <recommendedName>
        <fullName evidence="8 10">Man(5)GlcNAc(2)-PP-dolichol translocation protein RFT1</fullName>
    </recommendedName>
</protein>
<evidence type="ECO:0000256" key="2">
    <source>
        <dbReference type="ARBA" id="ARBA00004922"/>
    </source>
</evidence>
<keyword evidence="5 10" id="KW-0256">Endoplasmic reticulum</keyword>
<feature type="transmembrane region" description="Helical" evidence="10">
    <location>
        <begin position="481"/>
        <end position="501"/>
    </location>
</feature>
<gene>
    <name evidence="12" type="ORF">CXG81DRAFT_16383</name>
</gene>
<dbReference type="AlphaFoldDB" id="A0A4P9XFA0"/>
<feature type="transmembrane region" description="Helical" evidence="10">
    <location>
        <begin position="145"/>
        <end position="166"/>
    </location>
</feature>
<keyword evidence="10" id="KW-0813">Transport</keyword>
<dbReference type="STRING" id="1555241.A0A4P9XFA0"/>
<dbReference type="EMBL" id="ML014112">
    <property type="protein sequence ID" value="RKP04256.1"/>
    <property type="molecule type" value="Genomic_DNA"/>
</dbReference>
<dbReference type="PANTHER" id="PTHR13117">
    <property type="entry name" value="ENDOPLASMIC RETICULUM MULTISPAN TRANSMEMBRANE PROTEIN-RELATED"/>
    <property type="match status" value="1"/>
</dbReference>